<dbReference type="EMBL" id="PDLM01000013">
    <property type="protein sequence ID" value="RDW63371.1"/>
    <property type="molecule type" value="Genomic_DNA"/>
</dbReference>
<reference evidence="3 4" key="1">
    <citation type="journal article" date="2018" name="IMA Fungus">
        <title>IMA Genome-F 9: Draft genome sequence of Annulohypoxylon stygium, Aspergillus mulundensis, Berkeleyomyces basicola (syn. Thielaviopsis basicola), Ceratocystis smalleyi, two Cercospora beticola strains, Coleophoma cylindrospora, Fusarium fracticaudum, Phialophora cf. hyalina, and Morchella septimelata.</title>
        <authorList>
            <person name="Wingfield B.D."/>
            <person name="Bills G.F."/>
            <person name="Dong Y."/>
            <person name="Huang W."/>
            <person name="Nel W.J."/>
            <person name="Swalarsk-Parry B.S."/>
            <person name="Vaghefi N."/>
            <person name="Wilken P.M."/>
            <person name="An Z."/>
            <person name="de Beer Z.W."/>
            <person name="De Vos L."/>
            <person name="Chen L."/>
            <person name="Duong T.A."/>
            <person name="Gao Y."/>
            <person name="Hammerbacher A."/>
            <person name="Kikkert J.R."/>
            <person name="Li Y."/>
            <person name="Li H."/>
            <person name="Li K."/>
            <person name="Li Q."/>
            <person name="Liu X."/>
            <person name="Ma X."/>
            <person name="Naidoo K."/>
            <person name="Pethybridge S.J."/>
            <person name="Sun J."/>
            <person name="Steenkamp E.T."/>
            <person name="van der Nest M.A."/>
            <person name="van Wyk S."/>
            <person name="Wingfield M.J."/>
            <person name="Xiong C."/>
            <person name="Yue Q."/>
            <person name="Zhang X."/>
        </authorList>
    </citation>
    <scope>NUCLEOTIDE SEQUENCE [LARGE SCALE GENOMIC DNA]</scope>
    <source>
        <strain evidence="3 4">BP6252</strain>
    </source>
</reference>
<sequence>MAANPTTVADLSSTPTFNRGALTTPFTTPSSCLDFYTTMDQGTFYFGHYSTNDFDPSCYPPGQQTNWDIYYYSPATICPPGWTNITTFSASFPGHSNTMLTLSPETTAVLCCPLGFSYISSIGIGHKCQAITEYPATYVTVSTAPDSVYPVTTDDGPYSSYYSATIVGDGIPIWYQSKDLPVPTTPNTSPATTGSQPSMSSSSPTTSVIPSSSPTSQSSGLSTGAKIGLGVAIPTVTIAFILGFILYIRYYRHRPTPFHVQSTDQ</sequence>
<accession>A0A3D8QNS3</accession>
<gene>
    <name evidence="3" type="ORF">BP6252_10916</name>
</gene>
<keyword evidence="2" id="KW-0472">Membrane</keyword>
<evidence type="ECO:0000256" key="1">
    <source>
        <dbReference type="SAM" id="MobiDB-lite"/>
    </source>
</evidence>
<feature type="compositionally biased region" description="Low complexity" evidence="1">
    <location>
        <begin position="192"/>
        <end position="221"/>
    </location>
</feature>
<comment type="caution">
    <text evidence="3">The sequence shown here is derived from an EMBL/GenBank/DDBJ whole genome shotgun (WGS) entry which is preliminary data.</text>
</comment>
<keyword evidence="4" id="KW-1185">Reference proteome</keyword>
<evidence type="ECO:0008006" key="5">
    <source>
        <dbReference type="Google" id="ProtNLM"/>
    </source>
</evidence>
<keyword evidence="2" id="KW-1133">Transmembrane helix</keyword>
<dbReference type="AlphaFoldDB" id="A0A3D8QNS3"/>
<protein>
    <recommendedName>
        <fullName evidence="5">Mid2 domain-containing protein</fullName>
    </recommendedName>
</protein>
<feature type="region of interest" description="Disordered" evidence="1">
    <location>
        <begin position="182"/>
        <end position="221"/>
    </location>
</feature>
<name>A0A3D8QNS3_9HELO</name>
<evidence type="ECO:0000313" key="3">
    <source>
        <dbReference type="EMBL" id="RDW63371.1"/>
    </source>
</evidence>
<evidence type="ECO:0000313" key="4">
    <source>
        <dbReference type="Proteomes" id="UP000256645"/>
    </source>
</evidence>
<dbReference type="OrthoDB" id="4770059at2759"/>
<organism evidence="3 4">
    <name type="scientific">Coleophoma cylindrospora</name>
    <dbReference type="NCBI Taxonomy" id="1849047"/>
    <lineage>
        <taxon>Eukaryota</taxon>
        <taxon>Fungi</taxon>
        <taxon>Dikarya</taxon>
        <taxon>Ascomycota</taxon>
        <taxon>Pezizomycotina</taxon>
        <taxon>Leotiomycetes</taxon>
        <taxon>Helotiales</taxon>
        <taxon>Dermateaceae</taxon>
        <taxon>Coleophoma</taxon>
    </lineage>
</organism>
<dbReference type="Proteomes" id="UP000256645">
    <property type="component" value="Unassembled WGS sequence"/>
</dbReference>
<feature type="transmembrane region" description="Helical" evidence="2">
    <location>
        <begin position="227"/>
        <end position="248"/>
    </location>
</feature>
<evidence type="ECO:0000256" key="2">
    <source>
        <dbReference type="SAM" id="Phobius"/>
    </source>
</evidence>
<keyword evidence="2" id="KW-0812">Transmembrane</keyword>
<proteinExistence type="predicted"/>